<dbReference type="Proteomes" id="UP000790377">
    <property type="component" value="Unassembled WGS sequence"/>
</dbReference>
<protein>
    <submittedName>
        <fullName evidence="1">Uncharacterized protein</fullName>
    </submittedName>
</protein>
<evidence type="ECO:0000313" key="1">
    <source>
        <dbReference type="EMBL" id="KAH7906744.1"/>
    </source>
</evidence>
<name>A0ACB7ZZY9_9AGAM</name>
<comment type="caution">
    <text evidence="1">The sequence shown here is derived from an EMBL/GenBank/DDBJ whole genome shotgun (WGS) entry which is preliminary data.</text>
</comment>
<accession>A0ACB7ZZY9</accession>
<gene>
    <name evidence="1" type="ORF">BJ138DRAFT_1104896</name>
</gene>
<organism evidence="1 2">
    <name type="scientific">Hygrophoropsis aurantiaca</name>
    <dbReference type="NCBI Taxonomy" id="72124"/>
    <lineage>
        <taxon>Eukaryota</taxon>
        <taxon>Fungi</taxon>
        <taxon>Dikarya</taxon>
        <taxon>Basidiomycota</taxon>
        <taxon>Agaricomycotina</taxon>
        <taxon>Agaricomycetes</taxon>
        <taxon>Agaricomycetidae</taxon>
        <taxon>Boletales</taxon>
        <taxon>Coniophorineae</taxon>
        <taxon>Hygrophoropsidaceae</taxon>
        <taxon>Hygrophoropsis</taxon>
    </lineage>
</organism>
<evidence type="ECO:0000313" key="2">
    <source>
        <dbReference type="Proteomes" id="UP000790377"/>
    </source>
</evidence>
<proteinExistence type="predicted"/>
<reference evidence="1" key="1">
    <citation type="journal article" date="2021" name="New Phytol.">
        <title>Evolutionary innovations through gain and loss of genes in the ectomycorrhizal Boletales.</title>
        <authorList>
            <person name="Wu G."/>
            <person name="Miyauchi S."/>
            <person name="Morin E."/>
            <person name="Kuo A."/>
            <person name="Drula E."/>
            <person name="Varga T."/>
            <person name="Kohler A."/>
            <person name="Feng B."/>
            <person name="Cao Y."/>
            <person name="Lipzen A."/>
            <person name="Daum C."/>
            <person name="Hundley H."/>
            <person name="Pangilinan J."/>
            <person name="Johnson J."/>
            <person name="Barry K."/>
            <person name="LaButti K."/>
            <person name="Ng V."/>
            <person name="Ahrendt S."/>
            <person name="Min B."/>
            <person name="Choi I.G."/>
            <person name="Park H."/>
            <person name="Plett J.M."/>
            <person name="Magnuson J."/>
            <person name="Spatafora J.W."/>
            <person name="Nagy L.G."/>
            <person name="Henrissat B."/>
            <person name="Grigoriev I.V."/>
            <person name="Yang Z.L."/>
            <person name="Xu J."/>
            <person name="Martin F.M."/>
        </authorList>
    </citation>
    <scope>NUCLEOTIDE SEQUENCE</scope>
    <source>
        <strain evidence="1">ATCC 28755</strain>
    </source>
</reference>
<dbReference type="EMBL" id="MU267981">
    <property type="protein sequence ID" value="KAH7906744.1"/>
    <property type="molecule type" value="Genomic_DNA"/>
</dbReference>
<sequence length="100" mass="11150">MTYFTNSPIILARIQIGLYCRLAPVALWLPEDLLTMDDEADSLNTPLEAKQWLVETLPSYLPMEAPSDGLSGLLFGFQCVFHGALGSRSTFELRRANSDK</sequence>
<keyword evidence="2" id="KW-1185">Reference proteome</keyword>